<dbReference type="Proteomes" id="UP001499854">
    <property type="component" value="Unassembled WGS sequence"/>
</dbReference>
<evidence type="ECO:0000259" key="2">
    <source>
        <dbReference type="PROSITE" id="PS50075"/>
    </source>
</evidence>
<dbReference type="PROSITE" id="PS50075">
    <property type="entry name" value="CARRIER"/>
    <property type="match status" value="1"/>
</dbReference>
<feature type="compositionally biased region" description="Low complexity" evidence="1">
    <location>
        <begin position="13"/>
        <end position="24"/>
    </location>
</feature>
<dbReference type="InterPro" id="IPR009081">
    <property type="entry name" value="PP-bd_ACP"/>
</dbReference>
<dbReference type="Gene3D" id="1.10.1200.10">
    <property type="entry name" value="ACP-like"/>
    <property type="match status" value="1"/>
</dbReference>
<feature type="region of interest" description="Disordered" evidence="1">
    <location>
        <begin position="1"/>
        <end position="38"/>
    </location>
</feature>
<dbReference type="InterPro" id="IPR036736">
    <property type="entry name" value="ACP-like_sf"/>
</dbReference>
<reference evidence="3 4" key="1">
    <citation type="journal article" date="2019" name="Int. J. Syst. Evol. Microbiol.">
        <title>The Global Catalogue of Microorganisms (GCM) 10K type strain sequencing project: providing services to taxonomists for standard genome sequencing and annotation.</title>
        <authorList>
            <consortium name="The Broad Institute Genomics Platform"/>
            <consortium name="The Broad Institute Genome Sequencing Center for Infectious Disease"/>
            <person name="Wu L."/>
            <person name="Ma J."/>
        </authorList>
    </citation>
    <scope>NUCLEOTIDE SEQUENCE [LARGE SCALE GENOMIC DNA]</scope>
    <source>
        <strain evidence="3 4">JCM 16013</strain>
    </source>
</reference>
<evidence type="ECO:0000313" key="3">
    <source>
        <dbReference type="EMBL" id="GAA1961873.1"/>
    </source>
</evidence>
<accession>A0ABN2R1G9</accession>
<dbReference type="EMBL" id="BAAAQM010000007">
    <property type="protein sequence ID" value="GAA1961873.1"/>
    <property type="molecule type" value="Genomic_DNA"/>
</dbReference>
<gene>
    <name evidence="3" type="ORF">GCM10009838_18210</name>
</gene>
<proteinExistence type="predicted"/>
<evidence type="ECO:0000256" key="1">
    <source>
        <dbReference type="SAM" id="MobiDB-lite"/>
    </source>
</evidence>
<protein>
    <recommendedName>
        <fullName evidence="2">Carrier domain-containing protein</fullName>
    </recommendedName>
</protein>
<sequence>MAAHPTAVPPPSRFRSPAAAARPATDPPQPLQPGQWSLHATTPAGALAEQALAMVAQELGIAVDALGPDDDFFAAGGSSALGARLVHRLRSELGVAASLIDLFDAVPLDASKERLVWQVIERVDTQAIPVISEFSTLRNHRRIRACRPVISVRTTGGPVRSSAA</sequence>
<name>A0ABN2R1G9_9ACTN</name>
<comment type="caution">
    <text evidence="3">The sequence shown here is derived from an EMBL/GenBank/DDBJ whole genome shotgun (WGS) entry which is preliminary data.</text>
</comment>
<organism evidence="3 4">
    <name type="scientific">Catenulispora subtropica</name>
    <dbReference type="NCBI Taxonomy" id="450798"/>
    <lineage>
        <taxon>Bacteria</taxon>
        <taxon>Bacillati</taxon>
        <taxon>Actinomycetota</taxon>
        <taxon>Actinomycetes</taxon>
        <taxon>Catenulisporales</taxon>
        <taxon>Catenulisporaceae</taxon>
        <taxon>Catenulispora</taxon>
    </lineage>
</organism>
<dbReference type="SUPFAM" id="SSF47336">
    <property type="entry name" value="ACP-like"/>
    <property type="match status" value="1"/>
</dbReference>
<evidence type="ECO:0000313" key="4">
    <source>
        <dbReference type="Proteomes" id="UP001499854"/>
    </source>
</evidence>
<dbReference type="RefSeq" id="WP_344656499.1">
    <property type="nucleotide sequence ID" value="NZ_BAAAQM010000007.1"/>
</dbReference>
<dbReference type="Pfam" id="PF00550">
    <property type="entry name" value="PP-binding"/>
    <property type="match status" value="1"/>
</dbReference>
<feature type="domain" description="Carrier" evidence="2">
    <location>
        <begin position="42"/>
        <end position="119"/>
    </location>
</feature>
<keyword evidence="4" id="KW-1185">Reference proteome</keyword>